<keyword evidence="3" id="KW-1185">Reference proteome</keyword>
<dbReference type="Proteomes" id="UP000002209">
    <property type="component" value="Chromosome"/>
</dbReference>
<proteinExistence type="predicted"/>
<sequence length="146" mass="15424">MLVYHAQHAHPYPVVRANVTMPSGTVSAATATLHLVVNGTPTTVATQTYTGTQLPGGSTRRVALTFDGITYPTGVYPYTLSLSATVNGTVVQTQSIDTLVIVNRSTSEFGAGWWLARFPSSTGSRTPSPVPTPSGVQRSATRTFAR</sequence>
<reference evidence="3" key="1">
    <citation type="submission" date="2006-03" db="EMBL/GenBank/DDBJ databases">
        <title>Complete genome sequence of Gemmatimonas aurantiaca T-27 that represents a novel phylum Gemmatimonadetes.</title>
        <authorList>
            <person name="Takasaki K."/>
            <person name="Ichikawa N."/>
            <person name="Miura H."/>
            <person name="Matsushita S."/>
            <person name="Watanabe Y."/>
            <person name="Oguchi A."/>
            <person name="Ankai A."/>
            <person name="Yashiro I."/>
            <person name="Takahashi M."/>
            <person name="Terui Y."/>
            <person name="Fukui S."/>
            <person name="Yokoyama H."/>
            <person name="Tanikawa S."/>
            <person name="Hanada S."/>
            <person name="Kamagata Y."/>
            <person name="Fujita N."/>
        </authorList>
    </citation>
    <scope>NUCLEOTIDE SEQUENCE [LARGE SCALE GENOMIC DNA]</scope>
    <source>
        <strain evidence="3">T-27 / DSM 14586 / JCM 11422 / NBRC 100505</strain>
    </source>
</reference>
<feature type="compositionally biased region" description="Polar residues" evidence="1">
    <location>
        <begin position="134"/>
        <end position="146"/>
    </location>
</feature>
<evidence type="ECO:0000256" key="1">
    <source>
        <dbReference type="SAM" id="MobiDB-lite"/>
    </source>
</evidence>
<evidence type="ECO:0000313" key="3">
    <source>
        <dbReference type="Proteomes" id="UP000002209"/>
    </source>
</evidence>
<dbReference type="KEGG" id="gau:GAU_2644"/>
<feature type="region of interest" description="Disordered" evidence="1">
    <location>
        <begin position="121"/>
        <end position="146"/>
    </location>
</feature>
<organism evidence="2 3">
    <name type="scientific">Gemmatimonas aurantiaca (strain DSM 14586 / JCM 11422 / NBRC 100505 / T-27)</name>
    <dbReference type="NCBI Taxonomy" id="379066"/>
    <lineage>
        <taxon>Bacteria</taxon>
        <taxon>Pseudomonadati</taxon>
        <taxon>Gemmatimonadota</taxon>
        <taxon>Gemmatimonadia</taxon>
        <taxon>Gemmatimonadales</taxon>
        <taxon>Gemmatimonadaceae</taxon>
        <taxon>Gemmatimonas</taxon>
    </lineage>
</organism>
<dbReference type="AlphaFoldDB" id="C1AA88"/>
<gene>
    <name evidence="2" type="ordered locus">GAU_2644</name>
</gene>
<accession>C1AA88</accession>
<evidence type="ECO:0000313" key="2">
    <source>
        <dbReference type="EMBL" id="BAH39686.1"/>
    </source>
</evidence>
<dbReference type="EMBL" id="AP009153">
    <property type="protein sequence ID" value="BAH39686.1"/>
    <property type="molecule type" value="Genomic_DNA"/>
</dbReference>
<name>C1AA88_GEMAT</name>
<dbReference type="HOGENOM" id="CLU_1774736_0_0_0"/>
<protein>
    <submittedName>
        <fullName evidence="2">Uncharacterized protein</fullName>
    </submittedName>
</protein>